<proteinExistence type="predicted"/>
<dbReference type="InterPro" id="IPR003313">
    <property type="entry name" value="AraC-bd"/>
</dbReference>
<dbReference type="AlphaFoldDB" id="A0A9D2ISB3"/>
<comment type="caution">
    <text evidence="3">The sequence shown here is derived from an EMBL/GenBank/DDBJ whole genome shotgun (WGS) entry which is preliminary data.</text>
</comment>
<dbReference type="Pfam" id="PF02311">
    <property type="entry name" value="AraC_binding"/>
    <property type="match status" value="1"/>
</dbReference>
<protein>
    <submittedName>
        <fullName evidence="3">AraC family ligand binding domain-containing protein</fullName>
    </submittedName>
</protein>
<dbReference type="EMBL" id="DXBU01000026">
    <property type="protein sequence ID" value="HIZ21613.1"/>
    <property type="molecule type" value="Genomic_DNA"/>
</dbReference>
<reference evidence="3" key="2">
    <citation type="submission" date="2021-04" db="EMBL/GenBank/DDBJ databases">
        <authorList>
            <person name="Gilroy R."/>
        </authorList>
    </citation>
    <scope>NUCLEOTIDE SEQUENCE</scope>
    <source>
        <strain evidence="3">14324</strain>
    </source>
</reference>
<evidence type="ECO:0000313" key="3">
    <source>
        <dbReference type="EMBL" id="HIZ21613.1"/>
    </source>
</evidence>
<accession>A0A9D2ISB3</accession>
<evidence type="ECO:0000313" key="4">
    <source>
        <dbReference type="Proteomes" id="UP000824041"/>
    </source>
</evidence>
<dbReference type="Proteomes" id="UP000824041">
    <property type="component" value="Unassembled WGS sequence"/>
</dbReference>
<feature type="non-terminal residue" evidence="3">
    <location>
        <position position="204"/>
    </location>
</feature>
<keyword evidence="1" id="KW-0238">DNA-binding</keyword>
<reference evidence="3" key="1">
    <citation type="journal article" date="2021" name="PeerJ">
        <title>Extensive microbial diversity within the chicken gut microbiome revealed by metagenomics and culture.</title>
        <authorList>
            <person name="Gilroy R."/>
            <person name="Ravi A."/>
            <person name="Getino M."/>
            <person name="Pursley I."/>
            <person name="Horton D.L."/>
            <person name="Alikhan N.F."/>
            <person name="Baker D."/>
            <person name="Gharbi K."/>
            <person name="Hall N."/>
            <person name="Watson M."/>
            <person name="Adriaenssens E.M."/>
            <person name="Foster-Nyarko E."/>
            <person name="Jarju S."/>
            <person name="Secka A."/>
            <person name="Antonio M."/>
            <person name="Oren A."/>
            <person name="Chaudhuri R.R."/>
            <person name="La Ragione R."/>
            <person name="Hildebrand F."/>
            <person name="Pallen M.J."/>
        </authorList>
    </citation>
    <scope>NUCLEOTIDE SEQUENCE</scope>
    <source>
        <strain evidence="3">14324</strain>
    </source>
</reference>
<dbReference type="Gene3D" id="2.60.120.280">
    <property type="entry name" value="Regulatory protein AraC"/>
    <property type="match status" value="1"/>
</dbReference>
<sequence length="204" mass="23737">MNHKTINDVNASAHMFVDEINNYIDIRYDLSHPCCILTTAPTPLAREFMLYLQGHGEYYCYAGSSTRRSHMHSYMIMLTLSGNEVLEYQNNKYQMSAGTFYWIDCMQPHYFYTLESDQPRHAMWIHFNGFSAEFYYKQFLRLNNNSHTCKLPRDNKIVEGIKELIRLYYDHNESLEVDIAASAIITNIVTACVISPTLGKNQTS</sequence>
<name>A0A9D2ISB3_9FIRM</name>
<dbReference type="GO" id="GO:0003677">
    <property type="term" value="F:DNA binding"/>
    <property type="evidence" value="ECO:0007669"/>
    <property type="project" value="UniProtKB-KW"/>
</dbReference>
<gene>
    <name evidence="3" type="ORF">IAA21_02280</name>
</gene>
<evidence type="ECO:0000259" key="2">
    <source>
        <dbReference type="Pfam" id="PF02311"/>
    </source>
</evidence>
<dbReference type="SUPFAM" id="SSF51215">
    <property type="entry name" value="Regulatory protein AraC"/>
    <property type="match status" value="1"/>
</dbReference>
<dbReference type="GO" id="GO:0006355">
    <property type="term" value="P:regulation of DNA-templated transcription"/>
    <property type="evidence" value="ECO:0007669"/>
    <property type="project" value="InterPro"/>
</dbReference>
<feature type="domain" description="AraC-type arabinose-binding/dimerisation" evidence="2">
    <location>
        <begin position="58"/>
        <end position="187"/>
    </location>
</feature>
<evidence type="ECO:0000256" key="1">
    <source>
        <dbReference type="ARBA" id="ARBA00023125"/>
    </source>
</evidence>
<dbReference type="InterPro" id="IPR037923">
    <property type="entry name" value="HTH-like"/>
</dbReference>
<organism evidence="3 4">
    <name type="scientific">Candidatus Blautia faecigallinarum</name>
    <dbReference type="NCBI Taxonomy" id="2838488"/>
    <lineage>
        <taxon>Bacteria</taxon>
        <taxon>Bacillati</taxon>
        <taxon>Bacillota</taxon>
        <taxon>Clostridia</taxon>
        <taxon>Lachnospirales</taxon>
        <taxon>Lachnospiraceae</taxon>
        <taxon>Blautia</taxon>
    </lineage>
</organism>